<dbReference type="RefSeq" id="WP_037268333.1">
    <property type="nucleotide sequence ID" value="NZ_QHKI01000021.1"/>
</dbReference>
<reference evidence="1 2" key="1">
    <citation type="submission" date="2018-05" db="EMBL/GenBank/DDBJ databases">
        <title>Evolution of GPA BGCs.</title>
        <authorList>
            <person name="Waglechner N."/>
            <person name="Wright G.D."/>
        </authorList>
    </citation>
    <scope>NUCLEOTIDE SEQUENCE [LARGE SCALE GENOMIC DNA]</scope>
    <source>
        <strain evidence="1 2">A82846</strain>
    </source>
</reference>
<comment type="caution">
    <text evidence="1">The sequence shown here is derived from an EMBL/GenBank/DDBJ whole genome shotgun (WGS) entry which is preliminary data.</text>
</comment>
<sequence>MSARDDARDAGLLLRFALDHTVTPARNDTYSQLLDRYHADPNLRTSFEETAAGLGVRVLTADRTTGLVLIAEASSPLAVKDTSPWLRIRDAADRMVYGVALGGVAAWCYPNARAVREPGTRRVTAVDVDRLVREHAAAVEAGDIGLDEGLGPAWHQYSMRKQASETRSGQLRRYCTVWMCERVLEMLGAFGLLVPDKTVAPPRADLKVWRSTDRFRAHVAATGGPLAWQTIVQSHVSDRVLFGDDEEDG</sequence>
<gene>
    <name evidence="1" type="ORF">DMH04_24325</name>
</gene>
<evidence type="ECO:0000313" key="1">
    <source>
        <dbReference type="EMBL" id="RSM82753.1"/>
    </source>
</evidence>
<name>A0A428Z6B9_KIBAR</name>
<protein>
    <submittedName>
        <fullName evidence="1">Uncharacterized protein</fullName>
    </submittedName>
</protein>
<evidence type="ECO:0000313" key="2">
    <source>
        <dbReference type="Proteomes" id="UP000287547"/>
    </source>
</evidence>
<dbReference type="AlphaFoldDB" id="A0A428Z6B9"/>
<organism evidence="1 2">
    <name type="scientific">Kibdelosporangium aridum</name>
    <dbReference type="NCBI Taxonomy" id="2030"/>
    <lineage>
        <taxon>Bacteria</taxon>
        <taxon>Bacillati</taxon>
        <taxon>Actinomycetota</taxon>
        <taxon>Actinomycetes</taxon>
        <taxon>Pseudonocardiales</taxon>
        <taxon>Pseudonocardiaceae</taxon>
        <taxon>Kibdelosporangium</taxon>
    </lineage>
</organism>
<dbReference type="OrthoDB" id="3677439at2"/>
<dbReference type="Proteomes" id="UP000287547">
    <property type="component" value="Unassembled WGS sequence"/>
</dbReference>
<dbReference type="EMBL" id="QHKI01000021">
    <property type="protein sequence ID" value="RSM82753.1"/>
    <property type="molecule type" value="Genomic_DNA"/>
</dbReference>
<accession>A0A428Z6B9</accession>
<proteinExistence type="predicted"/>